<organism evidence="2 3">
    <name type="scientific">Passalora fulva</name>
    <name type="common">Tomato leaf mold</name>
    <name type="synonym">Cladosporium fulvum</name>
    <dbReference type="NCBI Taxonomy" id="5499"/>
    <lineage>
        <taxon>Eukaryota</taxon>
        <taxon>Fungi</taxon>
        <taxon>Dikarya</taxon>
        <taxon>Ascomycota</taxon>
        <taxon>Pezizomycotina</taxon>
        <taxon>Dothideomycetes</taxon>
        <taxon>Dothideomycetidae</taxon>
        <taxon>Mycosphaerellales</taxon>
        <taxon>Mycosphaerellaceae</taxon>
        <taxon>Fulvia</taxon>
    </lineage>
</organism>
<feature type="region of interest" description="Disordered" evidence="1">
    <location>
        <begin position="432"/>
        <end position="452"/>
    </location>
</feature>
<dbReference type="OrthoDB" id="3650565at2759"/>
<protein>
    <submittedName>
        <fullName evidence="2">Uncharacterized protein</fullName>
    </submittedName>
</protein>
<reference evidence="2" key="2">
    <citation type="journal article" date="2022" name="Microb. Genom.">
        <title>A chromosome-scale genome assembly of the tomato pathogen Cladosporium fulvum reveals a compartmentalized genome architecture and the presence of a dispensable chromosome.</title>
        <authorList>
            <person name="Zaccaron A.Z."/>
            <person name="Chen L.H."/>
            <person name="Samaras A."/>
            <person name="Stergiopoulos I."/>
        </authorList>
    </citation>
    <scope>NUCLEOTIDE SEQUENCE</scope>
    <source>
        <strain evidence="2">Race5_Kim</strain>
    </source>
</reference>
<dbReference type="AlphaFoldDB" id="A0A9Q8UQU2"/>
<keyword evidence="3" id="KW-1185">Reference proteome</keyword>
<proteinExistence type="predicted"/>
<evidence type="ECO:0000313" key="3">
    <source>
        <dbReference type="Proteomes" id="UP000756132"/>
    </source>
</evidence>
<dbReference type="EMBL" id="CP090168">
    <property type="protein sequence ID" value="UJO19032.1"/>
    <property type="molecule type" value="Genomic_DNA"/>
</dbReference>
<dbReference type="KEGG" id="ffu:CLAFUR5_07529"/>
<accession>A0A9Q8UQU2</accession>
<gene>
    <name evidence="2" type="ORF">CLAFUR5_07529</name>
</gene>
<evidence type="ECO:0000313" key="2">
    <source>
        <dbReference type="EMBL" id="UJO19032.1"/>
    </source>
</evidence>
<dbReference type="RefSeq" id="XP_047763398.1">
    <property type="nucleotide sequence ID" value="XM_047906677.1"/>
</dbReference>
<sequence length="452" mass="49792">MTIFRADGDLSKPFKDNVLQPRLRAAISSTMTGIAAAGSASKLDSVLSTLSAPDRQPVSFVPWTRQSNEDGGRARDSIPRQLTTLLDAPILEMLRANDNLLIIAEICSSNKHPMKDRQMWHPLPRNRPVYLLTVNPDRVTRRTGEVAQVLSRLDVRGGAWLTQGFPSGEAMDETNSEVMDKTDWQLVTQDTSSGLEAQLTLGRQRALQMGFYWRRDEVMIRLNNHVDRTGSSPRSLVALQKAPKVAIEVHEFDAVLLVARVSPTSQAKEDNSMNTSILRQSKFLSTVVAQCGVPVHSLNCTSVSAHSNGLVEILKSKLKTLNERVLVVSVGVDSLCHSSETYLDLVNMSYDGVGFGSLLWDHDTTVDVSLLERQRAPLLQVNLPLVQPLLWFLPGMGNNPHPTILHAERHVTKSSEWVEAVTLTSYQGGKSIAPEPMKTAGERGFSAGQMEA</sequence>
<name>A0A9Q8UQU2_PASFU</name>
<reference evidence="2" key="1">
    <citation type="submission" date="2021-12" db="EMBL/GenBank/DDBJ databases">
        <authorList>
            <person name="Zaccaron A."/>
            <person name="Stergiopoulos I."/>
        </authorList>
    </citation>
    <scope>NUCLEOTIDE SEQUENCE</scope>
    <source>
        <strain evidence="2">Race5_Kim</strain>
    </source>
</reference>
<dbReference type="Proteomes" id="UP000756132">
    <property type="component" value="Chromosome 6"/>
</dbReference>
<dbReference type="GeneID" id="71987407"/>
<evidence type="ECO:0000256" key="1">
    <source>
        <dbReference type="SAM" id="MobiDB-lite"/>
    </source>
</evidence>